<accession>A0A4Y3KU94</accession>
<dbReference type="EMBL" id="BJLR01000017">
    <property type="protein sequence ID" value="GEA88011.1"/>
    <property type="molecule type" value="Genomic_DNA"/>
</dbReference>
<gene>
    <name evidence="1" type="ORF">CCE01nite_19600</name>
</gene>
<protein>
    <submittedName>
        <fullName evidence="1">Uncharacterized protein</fullName>
    </submittedName>
</protein>
<reference evidence="1" key="1">
    <citation type="submission" date="2019-06" db="EMBL/GenBank/DDBJ databases">
        <title>Whole genome shotgun sequence of Cellulomonas cellasea NBRC 3753.</title>
        <authorList>
            <person name="Hosoyama A."/>
            <person name="Uohara A."/>
            <person name="Ohji S."/>
            <person name="Ichikawa N."/>
        </authorList>
    </citation>
    <scope>NUCLEOTIDE SEQUENCE [LARGE SCALE GENOMIC DNA]</scope>
    <source>
        <strain evidence="1">NBRC 3753</strain>
    </source>
</reference>
<proteinExistence type="predicted"/>
<sequence length="168" mass="18212">MRWFRRFTDAREDAVVPPLPLPPADDPADSAEQLLAGVAGLERLVNRSAGRLPAAAVANARRITDVLRAVVGQAQTRPLDVYATMSVRGTVEDYLPTTIRTYLAVDARLLDTPRGAGHTPTQSLMMQLDALLQSATATLHATQNQDADALMTQGNFLRTRFSGSDLDL</sequence>
<evidence type="ECO:0000313" key="2">
    <source>
        <dbReference type="Proteomes" id="UP000317046"/>
    </source>
</evidence>
<dbReference type="Proteomes" id="UP000317046">
    <property type="component" value="Unassembled WGS sequence"/>
</dbReference>
<dbReference type="AlphaFoldDB" id="A0A4Y3KU94"/>
<dbReference type="RefSeq" id="WP_141372258.1">
    <property type="nucleotide sequence ID" value="NZ_BJLR01000017.1"/>
</dbReference>
<evidence type="ECO:0000313" key="1">
    <source>
        <dbReference type="EMBL" id="GEA88011.1"/>
    </source>
</evidence>
<name>A0A4Y3KU94_9CELL</name>
<keyword evidence="2" id="KW-1185">Reference proteome</keyword>
<comment type="caution">
    <text evidence="1">The sequence shown here is derived from an EMBL/GenBank/DDBJ whole genome shotgun (WGS) entry which is preliminary data.</text>
</comment>
<organism evidence="1 2">
    <name type="scientific">Cellulomonas cellasea</name>
    <dbReference type="NCBI Taxonomy" id="43670"/>
    <lineage>
        <taxon>Bacteria</taxon>
        <taxon>Bacillati</taxon>
        <taxon>Actinomycetota</taxon>
        <taxon>Actinomycetes</taxon>
        <taxon>Micrococcales</taxon>
        <taxon>Cellulomonadaceae</taxon>
        <taxon>Cellulomonas</taxon>
    </lineage>
</organism>